<dbReference type="SUPFAM" id="SSF52218">
    <property type="entry name" value="Flavoproteins"/>
    <property type="match status" value="1"/>
</dbReference>
<evidence type="ECO:0000313" key="1">
    <source>
        <dbReference type="EMBL" id="SQI60040.1"/>
    </source>
</evidence>
<dbReference type="STRING" id="1348624.GCA_001591545_01592"/>
<sequence>MRRIFLNGSMNSDGNTARLAKGVFQGLDYTRINLADHYIN</sequence>
<dbReference type="InterPro" id="IPR029039">
    <property type="entry name" value="Flavoprotein-like_sf"/>
</dbReference>
<name>A0A2X4WQW9_LEDLE</name>
<evidence type="ECO:0000313" key="2">
    <source>
        <dbReference type="Proteomes" id="UP000249134"/>
    </source>
</evidence>
<organism evidence="1 2">
    <name type="scientific">Lederbergia lenta</name>
    <name type="common">Bacillus lentus</name>
    <dbReference type="NCBI Taxonomy" id="1467"/>
    <lineage>
        <taxon>Bacteria</taxon>
        <taxon>Bacillati</taxon>
        <taxon>Bacillota</taxon>
        <taxon>Bacilli</taxon>
        <taxon>Bacillales</taxon>
        <taxon>Bacillaceae</taxon>
        <taxon>Lederbergia</taxon>
    </lineage>
</organism>
<protein>
    <recommendedName>
        <fullName evidence="3">Flavodoxin family protein</fullName>
    </recommendedName>
</protein>
<evidence type="ECO:0008006" key="3">
    <source>
        <dbReference type="Google" id="ProtNLM"/>
    </source>
</evidence>
<accession>A0A2X4WQW9</accession>
<keyword evidence="2" id="KW-1185">Reference proteome</keyword>
<reference evidence="1 2" key="1">
    <citation type="submission" date="2018-06" db="EMBL/GenBank/DDBJ databases">
        <authorList>
            <consortium name="Pathogen Informatics"/>
            <person name="Doyle S."/>
        </authorList>
    </citation>
    <scope>NUCLEOTIDE SEQUENCE [LARGE SCALE GENOMIC DNA]</scope>
    <source>
        <strain evidence="1 2">NCTC4824</strain>
    </source>
</reference>
<dbReference type="EMBL" id="LS483476">
    <property type="protein sequence ID" value="SQI60040.1"/>
    <property type="molecule type" value="Genomic_DNA"/>
</dbReference>
<gene>
    <name evidence="1" type="ORF">NCTC4824_02542</name>
</gene>
<dbReference type="RefSeq" id="WP_274379904.1">
    <property type="nucleotide sequence ID" value="NZ_CBCSGM010000001.1"/>
</dbReference>
<dbReference type="AlphaFoldDB" id="A0A2X4WQW9"/>
<proteinExistence type="predicted"/>
<dbReference type="Proteomes" id="UP000249134">
    <property type="component" value="Chromosome 1"/>
</dbReference>
<dbReference type="KEGG" id="blen:NCTC4824_02542"/>